<dbReference type="PANTHER" id="PTHR21646:SF44">
    <property type="entry name" value="UBIQUITIN CARBOXYL-TERMINAL HYDROLASE 31"/>
    <property type="match status" value="1"/>
</dbReference>
<feature type="domain" description="Peptidase C19 ubiquitin carboxyl-terminal hydrolase" evidence="6">
    <location>
        <begin position="1"/>
        <end position="99"/>
    </location>
</feature>
<dbReference type="OrthoDB" id="292964at2759"/>
<dbReference type="PANTHER" id="PTHR21646">
    <property type="entry name" value="UBIQUITIN CARBOXYL-TERMINAL HYDROLASE"/>
    <property type="match status" value="1"/>
</dbReference>
<dbReference type="AlphaFoldDB" id="A0A8T2ISH8"/>
<evidence type="ECO:0000256" key="1">
    <source>
        <dbReference type="ARBA" id="ARBA00000707"/>
    </source>
</evidence>
<accession>A0A8T2ISH8</accession>
<comment type="caution">
    <text evidence="7">The sequence shown here is derived from an EMBL/GenBank/DDBJ whole genome shotgun (WGS) entry which is preliminary data.</text>
</comment>
<feature type="region of interest" description="Disordered" evidence="5">
    <location>
        <begin position="25"/>
        <end position="48"/>
    </location>
</feature>
<dbReference type="EMBL" id="JAACNH010000009">
    <property type="protein sequence ID" value="KAG8433126.1"/>
    <property type="molecule type" value="Genomic_DNA"/>
</dbReference>
<reference evidence="7" key="1">
    <citation type="thesis" date="2020" institute="ProQuest LLC" country="789 East Eisenhower Parkway, Ann Arbor, MI, USA">
        <title>Comparative Genomics and Chromosome Evolution.</title>
        <authorList>
            <person name="Mudd A.B."/>
        </authorList>
    </citation>
    <scope>NUCLEOTIDE SEQUENCE</scope>
    <source>
        <strain evidence="7">Female2</strain>
        <tissue evidence="7">Blood</tissue>
    </source>
</reference>
<evidence type="ECO:0000256" key="2">
    <source>
        <dbReference type="ARBA" id="ARBA00012759"/>
    </source>
</evidence>
<protein>
    <recommendedName>
        <fullName evidence="2">ubiquitinyl hydrolase 1</fullName>
        <ecNumber evidence="2">3.4.19.12</ecNumber>
    </recommendedName>
</protein>
<dbReference type="Gene3D" id="3.90.70.10">
    <property type="entry name" value="Cysteine proteinases"/>
    <property type="match status" value="1"/>
</dbReference>
<dbReference type="EC" id="3.4.19.12" evidence="2"/>
<dbReference type="SUPFAM" id="SSF54001">
    <property type="entry name" value="Cysteine proteinases"/>
    <property type="match status" value="1"/>
</dbReference>
<sequence>MNAVLQCLSNTDLFAEFLGLEQYKEGEAEGEEGVTDSPVPSPPGAQDRGEVTEQLAKLLRSLWTLEYNPQHSRDFKTIVIKDALQYRGTSQHDAQEFLLLGF</sequence>
<dbReference type="InterPro" id="IPR001394">
    <property type="entry name" value="Peptidase_C19_UCH"/>
</dbReference>
<dbReference type="Pfam" id="PF00443">
    <property type="entry name" value="UCH"/>
    <property type="match status" value="1"/>
</dbReference>
<comment type="catalytic activity">
    <reaction evidence="1">
        <text>Thiol-dependent hydrolysis of ester, thioester, amide, peptide and isopeptide bonds formed by the C-terminal Gly of ubiquitin (a 76-residue protein attached to proteins as an intracellular targeting signal).</text>
        <dbReference type="EC" id="3.4.19.12"/>
    </reaction>
</comment>
<keyword evidence="8" id="KW-1185">Reference proteome</keyword>
<evidence type="ECO:0000259" key="6">
    <source>
        <dbReference type="Pfam" id="PF00443"/>
    </source>
</evidence>
<evidence type="ECO:0000313" key="7">
    <source>
        <dbReference type="EMBL" id="KAG8433126.1"/>
    </source>
</evidence>
<dbReference type="GO" id="GO:0004843">
    <property type="term" value="F:cysteine-type deubiquitinase activity"/>
    <property type="evidence" value="ECO:0007669"/>
    <property type="project" value="UniProtKB-EC"/>
</dbReference>
<keyword evidence="3" id="KW-0645">Protease</keyword>
<dbReference type="InterPro" id="IPR038765">
    <property type="entry name" value="Papain-like_cys_pep_sf"/>
</dbReference>
<evidence type="ECO:0000256" key="4">
    <source>
        <dbReference type="ARBA" id="ARBA00022801"/>
    </source>
</evidence>
<dbReference type="GO" id="GO:0006508">
    <property type="term" value="P:proteolysis"/>
    <property type="evidence" value="ECO:0007669"/>
    <property type="project" value="UniProtKB-KW"/>
</dbReference>
<proteinExistence type="predicted"/>
<evidence type="ECO:0000256" key="3">
    <source>
        <dbReference type="ARBA" id="ARBA00022670"/>
    </source>
</evidence>
<dbReference type="Proteomes" id="UP000812440">
    <property type="component" value="Chromosome 9"/>
</dbReference>
<evidence type="ECO:0000256" key="5">
    <source>
        <dbReference type="SAM" id="MobiDB-lite"/>
    </source>
</evidence>
<gene>
    <name evidence="7" type="ORF">GDO86_017425</name>
</gene>
<evidence type="ECO:0000313" key="8">
    <source>
        <dbReference type="Proteomes" id="UP000812440"/>
    </source>
</evidence>
<dbReference type="GO" id="GO:0016579">
    <property type="term" value="P:protein deubiquitination"/>
    <property type="evidence" value="ECO:0007669"/>
    <property type="project" value="InterPro"/>
</dbReference>
<organism evidence="7 8">
    <name type="scientific">Hymenochirus boettgeri</name>
    <name type="common">Congo dwarf clawed frog</name>
    <dbReference type="NCBI Taxonomy" id="247094"/>
    <lineage>
        <taxon>Eukaryota</taxon>
        <taxon>Metazoa</taxon>
        <taxon>Chordata</taxon>
        <taxon>Craniata</taxon>
        <taxon>Vertebrata</taxon>
        <taxon>Euteleostomi</taxon>
        <taxon>Amphibia</taxon>
        <taxon>Batrachia</taxon>
        <taxon>Anura</taxon>
        <taxon>Pipoidea</taxon>
        <taxon>Pipidae</taxon>
        <taxon>Pipinae</taxon>
        <taxon>Hymenochirus</taxon>
    </lineage>
</organism>
<keyword evidence="4" id="KW-0378">Hydrolase</keyword>
<name>A0A8T2ISH8_9PIPI</name>
<dbReference type="InterPro" id="IPR050185">
    <property type="entry name" value="Ub_carboxyl-term_hydrolase"/>
</dbReference>